<protein>
    <recommendedName>
        <fullName evidence="11">Thimet oligopeptidase</fullName>
        <ecNumber evidence="10">3.4.24.15</ecNumber>
    </recommendedName>
</protein>
<feature type="domain" description="Peptidase M3A/M3B catalytic" evidence="15">
    <location>
        <begin position="93"/>
        <end position="178"/>
    </location>
</feature>
<reference evidence="17" key="1">
    <citation type="submission" date="2025-08" db="UniProtKB">
        <authorList>
            <consortium name="RefSeq"/>
        </authorList>
    </citation>
    <scope>IDENTIFICATION</scope>
    <source>
        <tissue evidence="17">Meat</tissue>
    </source>
</reference>
<evidence type="ECO:0000256" key="4">
    <source>
        <dbReference type="ARBA" id="ARBA00022670"/>
    </source>
</evidence>
<dbReference type="GeneID" id="112408408"/>
<feature type="region of interest" description="Disordered" evidence="14">
    <location>
        <begin position="47"/>
        <end position="80"/>
    </location>
</feature>
<keyword evidence="5 13" id="KW-0479">Metal-binding</keyword>
<evidence type="ECO:0000256" key="10">
    <source>
        <dbReference type="ARBA" id="ARBA00039079"/>
    </source>
</evidence>
<dbReference type="GO" id="GO:0006518">
    <property type="term" value="P:peptide metabolic process"/>
    <property type="evidence" value="ECO:0007669"/>
    <property type="project" value="TreeGrafter"/>
</dbReference>
<dbReference type="AlphaFoldDB" id="A0A341CGW5"/>
<evidence type="ECO:0000313" key="16">
    <source>
        <dbReference type="Proteomes" id="UP000252040"/>
    </source>
</evidence>
<keyword evidence="4 13" id="KW-0645">Protease</keyword>
<dbReference type="GO" id="GO:0004222">
    <property type="term" value="F:metalloendopeptidase activity"/>
    <property type="evidence" value="ECO:0007669"/>
    <property type="project" value="InterPro"/>
</dbReference>
<evidence type="ECO:0000256" key="12">
    <source>
        <dbReference type="ARBA" id="ARBA00045978"/>
    </source>
</evidence>
<proteinExistence type="inferred from homology"/>
<keyword evidence="8 13" id="KW-0482">Metalloprotease</keyword>
<evidence type="ECO:0000256" key="2">
    <source>
        <dbReference type="ARBA" id="ARBA00011245"/>
    </source>
</evidence>
<evidence type="ECO:0000256" key="1">
    <source>
        <dbReference type="ARBA" id="ARBA00006040"/>
    </source>
</evidence>
<evidence type="ECO:0000259" key="15">
    <source>
        <dbReference type="Pfam" id="PF01432"/>
    </source>
</evidence>
<evidence type="ECO:0000256" key="3">
    <source>
        <dbReference type="ARBA" id="ARBA00022553"/>
    </source>
</evidence>
<evidence type="ECO:0000256" key="9">
    <source>
        <dbReference type="ARBA" id="ARBA00036235"/>
    </source>
</evidence>
<evidence type="ECO:0000256" key="8">
    <source>
        <dbReference type="ARBA" id="ARBA00023049"/>
    </source>
</evidence>
<gene>
    <name evidence="17" type="primary">LOC112408408</name>
</gene>
<comment type="subunit">
    <text evidence="2">Monomer.</text>
</comment>
<dbReference type="STRING" id="1706337.A0A341CGW5"/>
<dbReference type="InterPro" id="IPR024077">
    <property type="entry name" value="Neurolysin/TOP_dom2"/>
</dbReference>
<evidence type="ECO:0000256" key="6">
    <source>
        <dbReference type="ARBA" id="ARBA00022801"/>
    </source>
</evidence>
<sequence>MRTRGKALGPGAPCPVRPWRCCQSWWGTGSTVPQELLDKLIKAREANPDAAGPREGQGASGLPVWKARPGHGASPPSPSSRPPGLFNLCQIVLAKVVQALHTQMPADPAQENARFCQEILGCPAMPGSYDAQFYGYLCSKVYSADTFHTHFKQERSLSGKAAMDYRSCILRPGGSEDAKGRHDGLK</sequence>
<dbReference type="InterPro" id="IPR045090">
    <property type="entry name" value="Pept_M3A_M3B"/>
</dbReference>
<evidence type="ECO:0000256" key="13">
    <source>
        <dbReference type="RuleBase" id="RU003435"/>
    </source>
</evidence>
<evidence type="ECO:0000256" key="14">
    <source>
        <dbReference type="SAM" id="MobiDB-lite"/>
    </source>
</evidence>
<keyword evidence="6 13" id="KW-0378">Hydrolase</keyword>
<dbReference type="PANTHER" id="PTHR11804">
    <property type="entry name" value="PROTEASE M3 THIMET OLIGOPEPTIDASE-RELATED"/>
    <property type="match status" value="1"/>
</dbReference>
<dbReference type="Gene3D" id="1.10.1370.10">
    <property type="entry name" value="Neurolysin, domain 3"/>
    <property type="match status" value="1"/>
</dbReference>
<comment type="cofactor">
    <cofactor evidence="13">
        <name>Zn(2+)</name>
        <dbReference type="ChEBI" id="CHEBI:29105"/>
    </cofactor>
    <text evidence="13">Binds 1 zinc ion.</text>
</comment>
<evidence type="ECO:0000256" key="5">
    <source>
        <dbReference type="ARBA" id="ARBA00022723"/>
    </source>
</evidence>
<dbReference type="Proteomes" id="UP000252040">
    <property type="component" value="Unplaced"/>
</dbReference>
<dbReference type="GO" id="GO:0046872">
    <property type="term" value="F:metal ion binding"/>
    <property type="evidence" value="ECO:0007669"/>
    <property type="project" value="UniProtKB-UniRule"/>
</dbReference>
<evidence type="ECO:0000313" key="17">
    <source>
        <dbReference type="RefSeq" id="XP_024613768.1"/>
    </source>
</evidence>
<name>A0A341CGW5_NEOAA</name>
<dbReference type="InParanoid" id="A0A341CGW5"/>
<comment type="function">
    <text evidence="12">Involved in the metabolism of neuropeptides under 20 amino acid residues long. Involved in cytoplasmic peptide degradation. Able to degrade the amyloid-beta precursor protein and generate amyloidogenic fragments. Also acts as a regulator of cannabinoid signaling pathway by mediating degradation of hemopressin, an antagonist peptide of the cannabinoid receptor CNR1.</text>
</comment>
<comment type="catalytic activity">
    <reaction evidence="9">
        <text>Preferential cleavage of bonds with hydrophobic residues at P1, P2 and P3' and a small residue at P1' in substrates of 5 to 15 residues.</text>
        <dbReference type="EC" id="3.4.24.15"/>
    </reaction>
</comment>
<accession>A0A341CGW5</accession>
<dbReference type="RefSeq" id="XP_024613768.1">
    <property type="nucleotide sequence ID" value="XM_024758000.1"/>
</dbReference>
<keyword evidence="7 13" id="KW-0862">Zinc</keyword>
<dbReference type="GO" id="GO:0006508">
    <property type="term" value="P:proteolysis"/>
    <property type="evidence" value="ECO:0007669"/>
    <property type="project" value="UniProtKB-KW"/>
</dbReference>
<dbReference type="PANTHER" id="PTHR11804:SF50">
    <property type="entry name" value="THIMET OLIGOPEPTIDASE"/>
    <property type="match status" value="1"/>
</dbReference>
<keyword evidence="3" id="KW-0597">Phosphoprotein</keyword>
<keyword evidence="16" id="KW-1185">Reference proteome</keyword>
<dbReference type="Pfam" id="PF01432">
    <property type="entry name" value="Peptidase_M3"/>
    <property type="match status" value="1"/>
</dbReference>
<dbReference type="EC" id="3.4.24.15" evidence="10"/>
<evidence type="ECO:0000256" key="11">
    <source>
        <dbReference type="ARBA" id="ARBA00039633"/>
    </source>
</evidence>
<comment type="similarity">
    <text evidence="1 13">Belongs to the peptidase M3 family.</text>
</comment>
<evidence type="ECO:0000256" key="7">
    <source>
        <dbReference type="ARBA" id="ARBA00022833"/>
    </source>
</evidence>
<dbReference type="KEGG" id="nasi:112408408"/>
<organism evidence="16 17">
    <name type="scientific">Neophocaena asiaeorientalis asiaeorientalis</name>
    <name type="common">Yangtze finless porpoise</name>
    <name type="synonym">Neophocaena phocaenoides subsp. asiaeorientalis</name>
    <dbReference type="NCBI Taxonomy" id="1706337"/>
    <lineage>
        <taxon>Eukaryota</taxon>
        <taxon>Metazoa</taxon>
        <taxon>Chordata</taxon>
        <taxon>Craniata</taxon>
        <taxon>Vertebrata</taxon>
        <taxon>Euteleostomi</taxon>
        <taxon>Mammalia</taxon>
        <taxon>Eutheria</taxon>
        <taxon>Laurasiatheria</taxon>
        <taxon>Artiodactyla</taxon>
        <taxon>Whippomorpha</taxon>
        <taxon>Cetacea</taxon>
        <taxon>Odontoceti</taxon>
        <taxon>Phocoenidae</taxon>
        <taxon>Neophocaena</taxon>
    </lineage>
</organism>
<dbReference type="SUPFAM" id="SSF55486">
    <property type="entry name" value="Metalloproteases ('zincins'), catalytic domain"/>
    <property type="match status" value="1"/>
</dbReference>
<dbReference type="GO" id="GO:0005758">
    <property type="term" value="C:mitochondrial intermembrane space"/>
    <property type="evidence" value="ECO:0007669"/>
    <property type="project" value="TreeGrafter"/>
</dbReference>
<dbReference type="InterPro" id="IPR001567">
    <property type="entry name" value="Pept_M3A_M3B_dom"/>
</dbReference>